<keyword evidence="2 5" id="KW-0812">Transmembrane</keyword>
<protein>
    <submittedName>
        <fullName evidence="8">Organic cation transporter protein</fullName>
    </submittedName>
</protein>
<gene>
    <name evidence="8" type="primary">LOC101857615</name>
</gene>
<evidence type="ECO:0000313" key="7">
    <source>
        <dbReference type="Proteomes" id="UP000694888"/>
    </source>
</evidence>
<feature type="transmembrane region" description="Helical" evidence="5">
    <location>
        <begin position="243"/>
        <end position="266"/>
    </location>
</feature>
<keyword evidence="3 5" id="KW-1133">Transmembrane helix</keyword>
<keyword evidence="7" id="KW-1185">Reference proteome</keyword>
<comment type="subcellular location">
    <subcellularLocation>
        <location evidence="1">Membrane</location>
        <topology evidence="1">Multi-pass membrane protein</topology>
    </subcellularLocation>
</comment>
<dbReference type="SUPFAM" id="SSF103473">
    <property type="entry name" value="MFS general substrate transporter"/>
    <property type="match status" value="1"/>
</dbReference>
<dbReference type="Pfam" id="PF00083">
    <property type="entry name" value="Sugar_tr"/>
    <property type="match status" value="1"/>
</dbReference>
<accession>A0ABM1A1P1</accession>
<evidence type="ECO:0000256" key="3">
    <source>
        <dbReference type="ARBA" id="ARBA00022989"/>
    </source>
</evidence>
<dbReference type="InterPro" id="IPR005828">
    <property type="entry name" value="MFS_sugar_transport-like"/>
</dbReference>
<evidence type="ECO:0000259" key="6">
    <source>
        <dbReference type="PROSITE" id="PS50850"/>
    </source>
</evidence>
<dbReference type="InterPro" id="IPR036259">
    <property type="entry name" value="MFS_trans_sf"/>
</dbReference>
<keyword evidence="4 5" id="KW-0472">Membrane</keyword>
<name>A0ABM1A1P1_APLCA</name>
<feature type="transmembrane region" description="Helical" evidence="5">
    <location>
        <begin position="510"/>
        <end position="530"/>
    </location>
</feature>
<feature type="transmembrane region" description="Helical" evidence="5">
    <location>
        <begin position="358"/>
        <end position="375"/>
    </location>
</feature>
<feature type="transmembrane region" description="Helical" evidence="5">
    <location>
        <begin position="215"/>
        <end position="236"/>
    </location>
</feature>
<feature type="transmembrane region" description="Helical" evidence="5">
    <location>
        <begin position="417"/>
        <end position="438"/>
    </location>
</feature>
<reference evidence="8" key="1">
    <citation type="submission" date="2025-08" db="UniProtKB">
        <authorList>
            <consortium name="RefSeq"/>
        </authorList>
    </citation>
    <scope>IDENTIFICATION</scope>
</reference>
<feature type="transmembrane region" description="Helical" evidence="5">
    <location>
        <begin position="444"/>
        <end position="467"/>
    </location>
</feature>
<evidence type="ECO:0000256" key="4">
    <source>
        <dbReference type="ARBA" id="ARBA00023136"/>
    </source>
</evidence>
<organism evidence="7 8">
    <name type="scientific">Aplysia californica</name>
    <name type="common">California sea hare</name>
    <dbReference type="NCBI Taxonomy" id="6500"/>
    <lineage>
        <taxon>Eukaryota</taxon>
        <taxon>Metazoa</taxon>
        <taxon>Spiralia</taxon>
        <taxon>Lophotrochozoa</taxon>
        <taxon>Mollusca</taxon>
        <taxon>Gastropoda</taxon>
        <taxon>Heterobranchia</taxon>
        <taxon>Euthyneura</taxon>
        <taxon>Tectipleura</taxon>
        <taxon>Aplysiida</taxon>
        <taxon>Aplysioidea</taxon>
        <taxon>Aplysiidae</taxon>
        <taxon>Aplysia</taxon>
    </lineage>
</organism>
<dbReference type="Gene3D" id="1.20.1250.20">
    <property type="entry name" value="MFS general substrate transporter like domains"/>
    <property type="match status" value="1"/>
</dbReference>
<dbReference type="InterPro" id="IPR020846">
    <property type="entry name" value="MFS_dom"/>
</dbReference>
<feature type="transmembrane region" description="Helical" evidence="5">
    <location>
        <begin position="188"/>
        <end position="209"/>
    </location>
</feature>
<dbReference type="RefSeq" id="XP_012939027.1">
    <property type="nucleotide sequence ID" value="XM_013083573.2"/>
</dbReference>
<evidence type="ECO:0000313" key="8">
    <source>
        <dbReference type="RefSeq" id="XP_012939027.1"/>
    </source>
</evidence>
<feature type="domain" description="Major facilitator superfamily (MFS) profile" evidence="6">
    <location>
        <begin position="107"/>
        <end position="535"/>
    </location>
</feature>
<dbReference type="CDD" id="cd17317">
    <property type="entry name" value="MFS_SLC22"/>
    <property type="match status" value="1"/>
</dbReference>
<evidence type="ECO:0000256" key="1">
    <source>
        <dbReference type="ARBA" id="ARBA00004141"/>
    </source>
</evidence>
<evidence type="ECO:0000256" key="5">
    <source>
        <dbReference type="SAM" id="Phobius"/>
    </source>
</evidence>
<proteinExistence type="predicted"/>
<feature type="transmembrane region" description="Helical" evidence="5">
    <location>
        <begin position="161"/>
        <end position="181"/>
    </location>
</feature>
<dbReference type="PANTHER" id="PTHR24064">
    <property type="entry name" value="SOLUTE CARRIER FAMILY 22 MEMBER"/>
    <property type="match status" value="1"/>
</dbReference>
<dbReference type="Proteomes" id="UP000694888">
    <property type="component" value="Unplaced"/>
</dbReference>
<evidence type="ECO:0000256" key="2">
    <source>
        <dbReference type="ARBA" id="ARBA00022692"/>
    </source>
</evidence>
<feature type="transmembrane region" description="Helical" evidence="5">
    <location>
        <begin position="387"/>
        <end position="405"/>
    </location>
</feature>
<dbReference type="GeneID" id="101857615"/>
<sequence>MYEKLLRSVGDFGRFQKLNVFLLCLPCINVALHNLSMVFNMEQPDFRCAVPGLENDTYDIQNDQHARLVNASIPRETTGSADFSQCYTYKPVFPTSSPAHNGSRDVFSYYENQDQHLIGFDQNETAKCDRWVFSKEKYDSTVASHLDLGCDFTSIRTHTNLMMLLGLFIGSFICSPIADLFGRKKTLIFWALLQVACGLCFTVLTSVPLLLALRFFISLTCIGLFMCVFVFVTELVGPSQRAFVGMCTMYFWSCGMFLLVFLFYFVRNWRTAQFILTTPGILYASYWWLIPESPRWLISKGRYSEAADVLRRMARMNGKPVPEKMLEVMISGDNDGERKPSQQKVWYLCATPRLTGRFLVLCLVWFAFNVCYYGLTLNVGSLIEGDLYLNFTILSVMELAGYILSQVLIDRVGRKPLFCSCMLLGGMACLATMGPVLADSDAPWINTVLSSVGKMCTTVCFATAFVFTAELIPTFVRNTGIGICSFFGRIGGLVSPFIANTDMGGDVGRAFPLVVFGGVTVIAGFLALLIPETKDTALPETIEDIRNIRNQKTTAKAPIPFSEAEVPLKESSKSLEH</sequence>
<feature type="transmembrane region" description="Helical" evidence="5">
    <location>
        <begin position="479"/>
        <end position="498"/>
    </location>
</feature>
<dbReference type="PROSITE" id="PS50850">
    <property type="entry name" value="MFS"/>
    <property type="match status" value="1"/>
</dbReference>